<evidence type="ECO:0000313" key="3">
    <source>
        <dbReference type="Proteomes" id="UP000539473"/>
    </source>
</evidence>
<organism evidence="2 3">
    <name type="scientific">Deinococcus metalli</name>
    <dbReference type="NCBI Taxonomy" id="1141878"/>
    <lineage>
        <taxon>Bacteria</taxon>
        <taxon>Thermotogati</taxon>
        <taxon>Deinococcota</taxon>
        <taxon>Deinococci</taxon>
        <taxon>Deinococcales</taxon>
        <taxon>Deinococcaceae</taxon>
        <taxon>Deinococcus</taxon>
    </lineage>
</organism>
<dbReference type="EMBL" id="JACHFK010000001">
    <property type="protein sequence ID" value="MBB5375560.1"/>
    <property type="molecule type" value="Genomic_DNA"/>
</dbReference>
<reference evidence="2 3" key="3">
    <citation type="submission" date="2020-08" db="EMBL/GenBank/DDBJ databases">
        <title>Genomic Encyclopedia of Type Strains, Phase IV (KMG-IV): sequencing the most valuable type-strain genomes for metagenomic binning, comparative biology and taxonomic classification.</title>
        <authorList>
            <person name="Goeker M."/>
        </authorList>
    </citation>
    <scope>NUCLEOTIDE SEQUENCE [LARGE SCALE GENOMIC DNA]</scope>
    <source>
        <strain evidence="2 3">DSM 27521</strain>
    </source>
</reference>
<name>A0A7W8NPB0_9DEIO</name>
<dbReference type="Proteomes" id="UP000539473">
    <property type="component" value="Unassembled WGS sequence"/>
</dbReference>
<evidence type="ECO:0000313" key="4">
    <source>
        <dbReference type="Proteomes" id="UP000619376"/>
    </source>
</evidence>
<dbReference type="RefSeq" id="WP_184109747.1">
    <property type="nucleotide sequence ID" value="NZ_BNAJ01000001.1"/>
</dbReference>
<evidence type="ECO:0000313" key="2">
    <source>
        <dbReference type="EMBL" id="MBB5375560.1"/>
    </source>
</evidence>
<protein>
    <submittedName>
        <fullName evidence="2">Uncharacterized protein</fullName>
    </submittedName>
</protein>
<reference evidence="1" key="1">
    <citation type="journal article" date="2014" name="Int. J. Syst. Evol. Microbiol.">
        <title>Complete genome of a new Firmicutes species belonging to the dominant human colonic microbiota ('Ruminococcus bicirculans') reveals two chromosomes and a selective capacity to utilize plant glucans.</title>
        <authorList>
            <consortium name="NISC Comparative Sequencing Program"/>
            <person name="Wegmann U."/>
            <person name="Louis P."/>
            <person name="Goesmann A."/>
            <person name="Henrissat B."/>
            <person name="Duncan S.H."/>
            <person name="Flint H.J."/>
        </authorList>
    </citation>
    <scope>NUCLEOTIDE SEQUENCE</scope>
    <source>
        <strain evidence="1">CGMCC 1.18437</strain>
    </source>
</reference>
<comment type="caution">
    <text evidence="2">The sequence shown here is derived from an EMBL/GenBank/DDBJ whole genome shotgun (WGS) entry which is preliminary data.</text>
</comment>
<reference evidence="1" key="4">
    <citation type="submission" date="2024-05" db="EMBL/GenBank/DDBJ databases">
        <authorList>
            <person name="Sun Q."/>
            <person name="Zhou Y."/>
        </authorList>
    </citation>
    <scope>NUCLEOTIDE SEQUENCE</scope>
    <source>
        <strain evidence="1">CGMCC 1.18437</strain>
    </source>
</reference>
<reference evidence="4" key="2">
    <citation type="journal article" date="2019" name="Int. J. Syst. Evol. Microbiol.">
        <title>The Global Catalogue of Microorganisms (GCM) 10K type strain sequencing project: providing services to taxonomists for standard genome sequencing and annotation.</title>
        <authorList>
            <consortium name="The Broad Institute Genomics Platform"/>
            <consortium name="The Broad Institute Genome Sequencing Center for Infectious Disease"/>
            <person name="Wu L."/>
            <person name="Ma J."/>
        </authorList>
    </citation>
    <scope>NUCLEOTIDE SEQUENCE [LARGE SCALE GENOMIC DNA]</scope>
    <source>
        <strain evidence="4">CGMCC 1.18437</strain>
    </source>
</reference>
<proteinExistence type="predicted"/>
<gene>
    <name evidence="1" type="ORF">GCM10017781_00350</name>
    <name evidence="2" type="ORF">HNQ07_001004</name>
</gene>
<sequence>MTRTPWSAEGTVLTLDAAQWQSFLDGLYERDDGLAVREPGVSYPPDEAVDAYALSAYAEALRSGEVDGDVWGTLEDLDETAATEDEAWDKITAFYLDRGCVLLRVTGLDEPEEWILAGDLAARVGLPSVGA</sequence>
<accession>A0A7W8NPB0</accession>
<evidence type="ECO:0000313" key="1">
    <source>
        <dbReference type="EMBL" id="GHF28358.1"/>
    </source>
</evidence>
<dbReference type="AlphaFoldDB" id="A0A7W8NPB0"/>
<keyword evidence="4" id="KW-1185">Reference proteome</keyword>
<dbReference type="Proteomes" id="UP000619376">
    <property type="component" value="Unassembled WGS sequence"/>
</dbReference>
<dbReference type="EMBL" id="BNAJ01000001">
    <property type="protein sequence ID" value="GHF28358.1"/>
    <property type="molecule type" value="Genomic_DNA"/>
</dbReference>